<dbReference type="EMBL" id="KQ977412">
    <property type="protein sequence ID" value="KYN02888.1"/>
    <property type="molecule type" value="Genomic_DNA"/>
</dbReference>
<reference evidence="1 2" key="1">
    <citation type="submission" date="2016-03" db="EMBL/GenBank/DDBJ databases">
        <title>Cyphomyrmex costatus WGS genome.</title>
        <authorList>
            <person name="Nygaard S."/>
            <person name="Hu H."/>
            <person name="Boomsma J."/>
            <person name="Zhang G."/>
        </authorList>
    </citation>
    <scope>NUCLEOTIDE SEQUENCE [LARGE SCALE GENOMIC DNA]</scope>
    <source>
        <strain evidence="1">MS0001</strain>
        <tissue evidence="1">Whole body</tissue>
    </source>
</reference>
<accession>A0A151IJ55</accession>
<dbReference type="AlphaFoldDB" id="A0A151IJ55"/>
<organism evidence="1 2">
    <name type="scientific">Cyphomyrmex costatus</name>
    <dbReference type="NCBI Taxonomy" id="456900"/>
    <lineage>
        <taxon>Eukaryota</taxon>
        <taxon>Metazoa</taxon>
        <taxon>Ecdysozoa</taxon>
        <taxon>Arthropoda</taxon>
        <taxon>Hexapoda</taxon>
        <taxon>Insecta</taxon>
        <taxon>Pterygota</taxon>
        <taxon>Neoptera</taxon>
        <taxon>Endopterygota</taxon>
        <taxon>Hymenoptera</taxon>
        <taxon>Apocrita</taxon>
        <taxon>Aculeata</taxon>
        <taxon>Formicoidea</taxon>
        <taxon>Formicidae</taxon>
        <taxon>Myrmicinae</taxon>
        <taxon>Cyphomyrmex</taxon>
    </lineage>
</organism>
<protein>
    <submittedName>
        <fullName evidence="1">Uncharacterized protein</fullName>
    </submittedName>
</protein>
<evidence type="ECO:0000313" key="1">
    <source>
        <dbReference type="EMBL" id="KYN02888.1"/>
    </source>
</evidence>
<dbReference type="Proteomes" id="UP000078542">
    <property type="component" value="Unassembled WGS sequence"/>
</dbReference>
<keyword evidence="2" id="KW-1185">Reference proteome</keyword>
<proteinExistence type="predicted"/>
<gene>
    <name evidence="1" type="ORF">ALC62_06287</name>
</gene>
<sequence length="153" mass="17379">MRITQKNDNHSIIAAKCLQDSFFISIFGESELSSVTIPPSVILDSSFRTRNRPTLFLKMNIVVEDIQLGISILMFCSLRNNAVRINVKVANIKESRRHANDRTIIKDQTFRIKNCLVMVIRHIATKNINIRHPKIVGLHVGISKSIIITRCPS</sequence>
<evidence type="ECO:0000313" key="2">
    <source>
        <dbReference type="Proteomes" id="UP000078542"/>
    </source>
</evidence>
<name>A0A151IJ55_9HYME</name>